<proteinExistence type="predicted"/>
<comment type="caution">
    <text evidence="2">The sequence shown here is derived from an EMBL/GenBank/DDBJ whole genome shotgun (WGS) entry which is preliminary data.</text>
</comment>
<sequence length="301" mass="35038">MLYFLKNTFTSITFYQFFLALLLIIILFHWRQQALNLLKRTFYLGNTLKQHYHFLQPAWFWLGIGFILSTLFFSLGLNLTNNDITAIATIVINSLTALGTLAAVWTNLYLYHKDSQKKVAVNVVSTYSAQARDRNADINFEAYAINLSKFTLRLKFAGFILSDGYGNYDVKGGSEHAELVKNGGQTKIYFAHNHSIQQILKKIQVQRLANYSTEQWQVLNQDQFKLIAVFHEEDSTEQNYSFTTNIDLTTAAFWQEIKHSASSKQSDNKNLDKYSYIYFMIFMLLQFLEMLIIFWKHISMP</sequence>
<gene>
    <name evidence="2" type="ORF">DS835_07995</name>
</gene>
<keyword evidence="1" id="KW-1133">Transmembrane helix</keyword>
<feature type="transmembrane region" description="Helical" evidence="1">
    <location>
        <begin position="276"/>
        <end position="295"/>
    </location>
</feature>
<reference evidence="2 3" key="1">
    <citation type="submission" date="2018-07" db="EMBL/GenBank/DDBJ databases">
        <title>Genome sequences of six Lactobacillus spp. isolated from bumble bee guts.</title>
        <authorList>
            <person name="Motta E.V.S."/>
            <person name="Moran N.A."/>
        </authorList>
    </citation>
    <scope>NUCLEOTIDE SEQUENCE [LARGE SCALE GENOMIC DNA]</scope>
    <source>
        <strain evidence="2 3">OCC3</strain>
    </source>
</reference>
<evidence type="ECO:0000313" key="2">
    <source>
        <dbReference type="EMBL" id="RHW53176.1"/>
    </source>
</evidence>
<accession>A0A396SMS5</accession>
<dbReference type="EMBL" id="QOCV01000015">
    <property type="protein sequence ID" value="RHW53176.1"/>
    <property type="molecule type" value="Genomic_DNA"/>
</dbReference>
<feature type="transmembrane region" description="Helical" evidence="1">
    <location>
        <begin position="58"/>
        <end position="78"/>
    </location>
</feature>
<dbReference type="AlphaFoldDB" id="A0A396SMS5"/>
<dbReference type="RefSeq" id="WP_118898332.1">
    <property type="nucleotide sequence ID" value="NZ_QOCV01000015.1"/>
</dbReference>
<protein>
    <submittedName>
        <fullName evidence="2">Uncharacterized protein</fullName>
    </submittedName>
</protein>
<name>A0A396SMS5_9LACO</name>
<keyword evidence="1" id="KW-0472">Membrane</keyword>
<evidence type="ECO:0000256" key="1">
    <source>
        <dbReference type="SAM" id="Phobius"/>
    </source>
</evidence>
<dbReference type="Proteomes" id="UP000265862">
    <property type="component" value="Unassembled WGS sequence"/>
</dbReference>
<keyword evidence="1" id="KW-0812">Transmembrane</keyword>
<organism evidence="2 3">
    <name type="scientific">Lactobacillus bombicola</name>
    <dbReference type="NCBI Taxonomy" id="1505723"/>
    <lineage>
        <taxon>Bacteria</taxon>
        <taxon>Bacillati</taxon>
        <taxon>Bacillota</taxon>
        <taxon>Bacilli</taxon>
        <taxon>Lactobacillales</taxon>
        <taxon>Lactobacillaceae</taxon>
        <taxon>Lactobacillus</taxon>
    </lineage>
</organism>
<feature type="transmembrane region" description="Helical" evidence="1">
    <location>
        <begin position="12"/>
        <end position="30"/>
    </location>
</feature>
<feature type="transmembrane region" description="Helical" evidence="1">
    <location>
        <begin position="84"/>
        <end position="110"/>
    </location>
</feature>
<evidence type="ECO:0000313" key="3">
    <source>
        <dbReference type="Proteomes" id="UP000265862"/>
    </source>
</evidence>